<sequence length="222" mass="25138">MQGKNQMHQRFGNLRQAQSLDNIPRSFDSFYCDVNEKYHSDSRRRQSRRDENGAVHGSHRAAECRCSPIAKQQQLLYGSGFTKSMNWPQMSRSISSFGQNSVRSNFYHQHAKEGFVYWPTDILKDNHRKKPKIRPHHSPSPPTLNSSTSSNNTKAGEESRSIDPTSQNLNSLPTKVIIPQPQIQPSTTPNLIFSTNTTNIIDSSDNSSNSNNENLMFVLSLS</sequence>
<protein>
    <submittedName>
        <fullName evidence="2">Uncharacterized protein</fullName>
    </submittedName>
</protein>
<accession>A0A818BKK4</accession>
<evidence type="ECO:0000313" key="2">
    <source>
        <dbReference type="EMBL" id="CAF3419582.1"/>
    </source>
</evidence>
<feature type="compositionally biased region" description="Polar residues" evidence="1">
    <location>
        <begin position="162"/>
        <end position="171"/>
    </location>
</feature>
<comment type="caution">
    <text evidence="2">The sequence shown here is derived from an EMBL/GenBank/DDBJ whole genome shotgun (WGS) entry which is preliminary data.</text>
</comment>
<dbReference type="Proteomes" id="UP000663869">
    <property type="component" value="Unassembled WGS sequence"/>
</dbReference>
<feature type="region of interest" description="Disordered" evidence="1">
    <location>
        <begin position="129"/>
        <end position="171"/>
    </location>
</feature>
<name>A0A818BKK4_9BILA</name>
<gene>
    <name evidence="2" type="ORF">FME351_LOCUS10778</name>
</gene>
<evidence type="ECO:0000256" key="1">
    <source>
        <dbReference type="SAM" id="MobiDB-lite"/>
    </source>
</evidence>
<dbReference type="EMBL" id="CAJNYU010001196">
    <property type="protein sequence ID" value="CAF3419582.1"/>
    <property type="molecule type" value="Genomic_DNA"/>
</dbReference>
<proteinExistence type="predicted"/>
<reference evidence="2" key="1">
    <citation type="submission" date="2021-02" db="EMBL/GenBank/DDBJ databases">
        <authorList>
            <person name="Nowell W R."/>
        </authorList>
    </citation>
    <scope>NUCLEOTIDE SEQUENCE</scope>
</reference>
<feature type="compositionally biased region" description="Basic and acidic residues" evidence="1">
    <location>
        <begin position="38"/>
        <end position="53"/>
    </location>
</feature>
<dbReference type="AlphaFoldDB" id="A0A818BKK4"/>
<feature type="region of interest" description="Disordered" evidence="1">
    <location>
        <begin position="38"/>
        <end position="58"/>
    </location>
</feature>
<organism evidence="2 3">
    <name type="scientific">Rotaria socialis</name>
    <dbReference type="NCBI Taxonomy" id="392032"/>
    <lineage>
        <taxon>Eukaryota</taxon>
        <taxon>Metazoa</taxon>
        <taxon>Spiralia</taxon>
        <taxon>Gnathifera</taxon>
        <taxon>Rotifera</taxon>
        <taxon>Eurotatoria</taxon>
        <taxon>Bdelloidea</taxon>
        <taxon>Philodinida</taxon>
        <taxon>Philodinidae</taxon>
        <taxon>Rotaria</taxon>
    </lineage>
</organism>
<feature type="compositionally biased region" description="Low complexity" evidence="1">
    <location>
        <begin position="143"/>
        <end position="153"/>
    </location>
</feature>
<evidence type="ECO:0000313" key="3">
    <source>
        <dbReference type="Proteomes" id="UP000663869"/>
    </source>
</evidence>